<sequence length="232" mass="26271">MDYTRFDIFRDISNSEVEAMILCFRMRRARFAPGATIRVYGGSRDVGVVVRGAAELVRFDSAGTRTILERMETGSIFGELLAFTAELGDSLEVIAAGECEVLFMDYAHITKRCEKACRHHSLLVENLFRLMAEQARRLSRRVEVLSQRSIRDKLLCYFRILGLESGTETLTLPFSLSTLADYISTDRSAMMRELKKMRQDGVVAIDGRRVSLLGQEDRKLGKRQGIPDNFGN</sequence>
<evidence type="ECO:0000259" key="4">
    <source>
        <dbReference type="PROSITE" id="PS50042"/>
    </source>
</evidence>
<keyword evidence="1" id="KW-0805">Transcription regulation</keyword>
<evidence type="ECO:0000256" key="3">
    <source>
        <dbReference type="ARBA" id="ARBA00023163"/>
    </source>
</evidence>
<keyword evidence="3" id="KW-0804">Transcription</keyword>
<dbReference type="InterPro" id="IPR014710">
    <property type="entry name" value="RmlC-like_jellyroll"/>
</dbReference>
<keyword evidence="2" id="KW-0238">DNA-binding</keyword>
<dbReference type="GO" id="GO:0003677">
    <property type="term" value="F:DNA binding"/>
    <property type="evidence" value="ECO:0007669"/>
    <property type="project" value="UniProtKB-KW"/>
</dbReference>
<dbReference type="AlphaFoldDB" id="A0A9D1UNE3"/>
<feature type="domain" description="Cyclic nucleotide-binding" evidence="4">
    <location>
        <begin position="8"/>
        <end position="105"/>
    </location>
</feature>
<organism evidence="5 6">
    <name type="scientific">Candidatus Flavonifractor merdipullorum</name>
    <dbReference type="NCBI Taxonomy" id="2838590"/>
    <lineage>
        <taxon>Bacteria</taxon>
        <taxon>Bacillati</taxon>
        <taxon>Bacillota</taxon>
        <taxon>Clostridia</taxon>
        <taxon>Eubacteriales</taxon>
        <taxon>Oscillospiraceae</taxon>
        <taxon>Flavonifractor</taxon>
    </lineage>
</organism>
<dbReference type="SUPFAM" id="SSF46785">
    <property type="entry name" value="Winged helix' DNA-binding domain"/>
    <property type="match status" value="1"/>
</dbReference>
<dbReference type="InterPro" id="IPR036390">
    <property type="entry name" value="WH_DNA-bd_sf"/>
</dbReference>
<comment type="caution">
    <text evidence="5">The sequence shown here is derived from an EMBL/GenBank/DDBJ whole genome shotgun (WGS) entry which is preliminary data.</text>
</comment>
<evidence type="ECO:0000256" key="1">
    <source>
        <dbReference type="ARBA" id="ARBA00023015"/>
    </source>
</evidence>
<dbReference type="InterPro" id="IPR018490">
    <property type="entry name" value="cNMP-bd_dom_sf"/>
</dbReference>
<gene>
    <name evidence="5" type="ORF">H9868_06450</name>
</gene>
<reference evidence="5" key="2">
    <citation type="submission" date="2021-04" db="EMBL/GenBank/DDBJ databases">
        <authorList>
            <person name="Gilroy R."/>
        </authorList>
    </citation>
    <scope>NUCLEOTIDE SEQUENCE</scope>
    <source>
        <strain evidence="5">ChiGjej6B6-1540</strain>
    </source>
</reference>
<dbReference type="InterPro" id="IPR000595">
    <property type="entry name" value="cNMP-bd_dom"/>
</dbReference>
<dbReference type="Gene3D" id="2.60.120.10">
    <property type="entry name" value="Jelly Rolls"/>
    <property type="match status" value="1"/>
</dbReference>
<evidence type="ECO:0000313" key="6">
    <source>
        <dbReference type="Proteomes" id="UP000824192"/>
    </source>
</evidence>
<dbReference type="PROSITE" id="PS50042">
    <property type="entry name" value="CNMP_BINDING_3"/>
    <property type="match status" value="1"/>
</dbReference>
<dbReference type="Pfam" id="PF13545">
    <property type="entry name" value="HTH_Crp_2"/>
    <property type="match status" value="1"/>
</dbReference>
<dbReference type="EMBL" id="DXGA01000136">
    <property type="protein sequence ID" value="HIW94167.1"/>
    <property type="molecule type" value="Genomic_DNA"/>
</dbReference>
<dbReference type="Proteomes" id="UP000824192">
    <property type="component" value="Unassembled WGS sequence"/>
</dbReference>
<evidence type="ECO:0000256" key="2">
    <source>
        <dbReference type="ARBA" id="ARBA00023125"/>
    </source>
</evidence>
<protein>
    <submittedName>
        <fullName evidence="5">Crp/Fnr family transcriptional regulator</fullName>
    </submittedName>
</protein>
<accession>A0A9D1UNE3</accession>
<dbReference type="SUPFAM" id="SSF51206">
    <property type="entry name" value="cAMP-binding domain-like"/>
    <property type="match status" value="1"/>
</dbReference>
<dbReference type="InterPro" id="IPR012318">
    <property type="entry name" value="HTH_CRP"/>
</dbReference>
<reference evidence="5" key="1">
    <citation type="journal article" date="2021" name="PeerJ">
        <title>Extensive microbial diversity within the chicken gut microbiome revealed by metagenomics and culture.</title>
        <authorList>
            <person name="Gilroy R."/>
            <person name="Ravi A."/>
            <person name="Getino M."/>
            <person name="Pursley I."/>
            <person name="Horton D.L."/>
            <person name="Alikhan N.F."/>
            <person name="Baker D."/>
            <person name="Gharbi K."/>
            <person name="Hall N."/>
            <person name="Watson M."/>
            <person name="Adriaenssens E.M."/>
            <person name="Foster-Nyarko E."/>
            <person name="Jarju S."/>
            <person name="Secka A."/>
            <person name="Antonio M."/>
            <person name="Oren A."/>
            <person name="Chaudhuri R.R."/>
            <person name="La Ragione R."/>
            <person name="Hildebrand F."/>
            <person name="Pallen M.J."/>
        </authorList>
    </citation>
    <scope>NUCLEOTIDE SEQUENCE</scope>
    <source>
        <strain evidence="5">ChiGjej6B6-1540</strain>
    </source>
</reference>
<proteinExistence type="predicted"/>
<dbReference type="CDD" id="cd00038">
    <property type="entry name" value="CAP_ED"/>
    <property type="match status" value="1"/>
</dbReference>
<dbReference type="GO" id="GO:0006355">
    <property type="term" value="P:regulation of DNA-templated transcription"/>
    <property type="evidence" value="ECO:0007669"/>
    <property type="project" value="InterPro"/>
</dbReference>
<evidence type="ECO:0000313" key="5">
    <source>
        <dbReference type="EMBL" id="HIW94167.1"/>
    </source>
</evidence>
<dbReference type="Pfam" id="PF00027">
    <property type="entry name" value="cNMP_binding"/>
    <property type="match status" value="1"/>
</dbReference>
<name>A0A9D1UNE3_9FIRM</name>